<dbReference type="EMBL" id="OOIL02001236">
    <property type="protein sequence ID" value="VFQ73667.1"/>
    <property type="molecule type" value="Genomic_DNA"/>
</dbReference>
<feature type="transmembrane region" description="Helical" evidence="1">
    <location>
        <begin position="12"/>
        <end position="29"/>
    </location>
</feature>
<dbReference type="Proteomes" id="UP000595140">
    <property type="component" value="Unassembled WGS sequence"/>
</dbReference>
<gene>
    <name evidence="2" type="ORF">CCAM_LOCUS15443</name>
</gene>
<keyword evidence="3" id="KW-1185">Reference proteome</keyword>
<evidence type="ECO:0000313" key="2">
    <source>
        <dbReference type="EMBL" id="VFQ73667.1"/>
    </source>
</evidence>
<reference evidence="2 3" key="1">
    <citation type="submission" date="2018-04" db="EMBL/GenBank/DDBJ databases">
        <authorList>
            <person name="Vogel A."/>
        </authorList>
    </citation>
    <scope>NUCLEOTIDE SEQUENCE [LARGE SCALE GENOMIC DNA]</scope>
</reference>
<name>A0A484LB72_9ASTE</name>
<dbReference type="AlphaFoldDB" id="A0A484LB72"/>
<evidence type="ECO:0000256" key="1">
    <source>
        <dbReference type="SAM" id="Phobius"/>
    </source>
</evidence>
<evidence type="ECO:0000313" key="3">
    <source>
        <dbReference type="Proteomes" id="UP000595140"/>
    </source>
</evidence>
<sequence>MGPSSSSSSSSLIGSYAAFFFIVMLFIGGSSSDKMVGAEAPSGCDPGGTHGACTNDGERGLCDALCRALPEGHFKGGQCSPDSLCVCICLS</sequence>
<proteinExistence type="predicted"/>
<keyword evidence="1" id="KW-0812">Transmembrane</keyword>
<keyword evidence="1" id="KW-1133">Transmembrane helix</keyword>
<organism evidence="2 3">
    <name type="scientific">Cuscuta campestris</name>
    <dbReference type="NCBI Taxonomy" id="132261"/>
    <lineage>
        <taxon>Eukaryota</taxon>
        <taxon>Viridiplantae</taxon>
        <taxon>Streptophyta</taxon>
        <taxon>Embryophyta</taxon>
        <taxon>Tracheophyta</taxon>
        <taxon>Spermatophyta</taxon>
        <taxon>Magnoliopsida</taxon>
        <taxon>eudicotyledons</taxon>
        <taxon>Gunneridae</taxon>
        <taxon>Pentapetalae</taxon>
        <taxon>asterids</taxon>
        <taxon>lamiids</taxon>
        <taxon>Solanales</taxon>
        <taxon>Convolvulaceae</taxon>
        <taxon>Cuscuteae</taxon>
        <taxon>Cuscuta</taxon>
        <taxon>Cuscuta subgen. Grammica</taxon>
        <taxon>Cuscuta sect. Cleistogrammica</taxon>
    </lineage>
</organism>
<keyword evidence="1" id="KW-0472">Membrane</keyword>
<accession>A0A484LB72</accession>
<protein>
    <submittedName>
        <fullName evidence="2">Uncharacterized protein</fullName>
    </submittedName>
</protein>